<accession>M6YRL7</accession>
<dbReference type="Proteomes" id="UP000012138">
    <property type="component" value="Unassembled WGS sequence"/>
</dbReference>
<reference evidence="1 2" key="1">
    <citation type="submission" date="2013-01" db="EMBL/GenBank/DDBJ databases">
        <authorList>
            <person name="Harkins D.M."/>
            <person name="Durkin A.S."/>
            <person name="Brinkac L.M."/>
            <person name="Haft D.H."/>
            <person name="Selengut J.D."/>
            <person name="Sanka R."/>
            <person name="DePew J."/>
            <person name="Purushe J."/>
            <person name="Whelen A.C."/>
            <person name="Vinetz J.M."/>
            <person name="Sutton G.G."/>
            <person name="Nierman W.C."/>
            <person name="Fouts D.E."/>
        </authorList>
    </citation>
    <scope>NUCLEOTIDE SEQUENCE [LARGE SCALE GENOMIC DNA]</scope>
    <source>
        <strain evidence="1 2">2001034031</strain>
    </source>
</reference>
<dbReference type="EMBL" id="AKXB02000112">
    <property type="protein sequence ID" value="EMO88973.1"/>
    <property type="molecule type" value="Genomic_DNA"/>
</dbReference>
<protein>
    <submittedName>
        <fullName evidence="1">Uncharacterized protein</fullName>
    </submittedName>
</protein>
<evidence type="ECO:0000313" key="2">
    <source>
        <dbReference type="Proteomes" id="UP000012138"/>
    </source>
</evidence>
<dbReference type="AlphaFoldDB" id="M6YRL7"/>
<organism evidence="1 2">
    <name type="scientific">Leptospira noguchii str. 2001034031</name>
    <dbReference type="NCBI Taxonomy" id="1193053"/>
    <lineage>
        <taxon>Bacteria</taxon>
        <taxon>Pseudomonadati</taxon>
        <taxon>Spirochaetota</taxon>
        <taxon>Spirochaetia</taxon>
        <taxon>Leptospirales</taxon>
        <taxon>Leptospiraceae</taxon>
        <taxon>Leptospira</taxon>
    </lineage>
</organism>
<comment type="caution">
    <text evidence="1">The sequence shown here is derived from an EMBL/GenBank/DDBJ whole genome shotgun (WGS) entry which is preliminary data.</text>
</comment>
<evidence type="ECO:0000313" key="1">
    <source>
        <dbReference type="EMBL" id="EMO88973.1"/>
    </source>
</evidence>
<gene>
    <name evidence="1" type="ORF">LEP1GSC024_4237</name>
</gene>
<sequence length="54" mass="6471">MPKIRYASFDAFKHNFILNVFDKSFLLLLQGTFIKMNFKFEDDRTTAICCRNFL</sequence>
<proteinExistence type="predicted"/>
<name>M6YRL7_9LEPT</name>